<dbReference type="Proteomes" id="UP000663844">
    <property type="component" value="Unassembled WGS sequence"/>
</dbReference>
<dbReference type="AlphaFoldDB" id="A0A819TUU0"/>
<dbReference type="EMBL" id="CAJOAZ010004879">
    <property type="protein sequence ID" value="CAF4078905.1"/>
    <property type="molecule type" value="Genomic_DNA"/>
</dbReference>
<evidence type="ECO:0000313" key="1">
    <source>
        <dbReference type="EMBL" id="CAF4078905.1"/>
    </source>
</evidence>
<proteinExistence type="predicted"/>
<reference evidence="1" key="1">
    <citation type="submission" date="2021-02" db="EMBL/GenBank/DDBJ databases">
        <authorList>
            <person name="Nowell W R."/>
        </authorList>
    </citation>
    <scope>NUCLEOTIDE SEQUENCE</scope>
</reference>
<name>A0A819TUU0_9BILA</name>
<evidence type="ECO:0000313" key="2">
    <source>
        <dbReference type="Proteomes" id="UP000663844"/>
    </source>
</evidence>
<comment type="caution">
    <text evidence="1">The sequence shown here is derived from an EMBL/GenBank/DDBJ whole genome shotgun (WGS) entry which is preliminary data.</text>
</comment>
<protein>
    <submittedName>
        <fullName evidence="1">Uncharacterized protein</fullName>
    </submittedName>
</protein>
<organism evidence="1 2">
    <name type="scientific">Adineta steineri</name>
    <dbReference type="NCBI Taxonomy" id="433720"/>
    <lineage>
        <taxon>Eukaryota</taxon>
        <taxon>Metazoa</taxon>
        <taxon>Spiralia</taxon>
        <taxon>Gnathifera</taxon>
        <taxon>Rotifera</taxon>
        <taxon>Eurotatoria</taxon>
        <taxon>Bdelloidea</taxon>
        <taxon>Adinetida</taxon>
        <taxon>Adinetidae</taxon>
        <taxon>Adineta</taxon>
    </lineage>
</organism>
<sequence>MAENDNERCKELVDKLRIGNFIEKAISQPIMNNNTKSKMIAESVDKTSTDIFKLKLKEYRLCWYKYHQPSVNDHEINQCILRLKATAT</sequence>
<accession>A0A819TUU0</accession>
<gene>
    <name evidence="1" type="ORF">OXD698_LOCUS34175</name>
</gene>